<name>X0XB53_9ZZZZ</name>
<accession>X0XB53</accession>
<dbReference type="GO" id="GO:0006094">
    <property type="term" value="P:gluconeogenesis"/>
    <property type="evidence" value="ECO:0007669"/>
    <property type="project" value="InterPro"/>
</dbReference>
<evidence type="ECO:0000259" key="1">
    <source>
        <dbReference type="Pfam" id="PF00821"/>
    </source>
</evidence>
<dbReference type="InterPro" id="IPR013035">
    <property type="entry name" value="PEP_carboxykinase_C"/>
</dbReference>
<dbReference type="GO" id="GO:0019543">
    <property type="term" value="P:propionate catabolic process"/>
    <property type="evidence" value="ECO:0007669"/>
    <property type="project" value="TreeGrafter"/>
</dbReference>
<sequence>MEDELPKNGMNYTGYWFEGKTDEKGEKILPAHKNARYTVALKALSNCDPELDNPSGVELSGVMYGGRDYHGYVPVQQGFDWEHGIIAYGAALETETTFAIVEEEGKHEINIMSIQDFISIPLGQYLNNYLQFGKGLKKAPLVFGVNYFLKDLKTGEFLNDRQDKHVWVKWMELRVYNDATAIKSPTGWLPKYEDLRQLFRQVLSKDYPKEDYLKQFTIRLPENLAKIERVERFYRENVSDT</sequence>
<dbReference type="GO" id="GO:0033993">
    <property type="term" value="P:response to lipid"/>
    <property type="evidence" value="ECO:0007669"/>
    <property type="project" value="TreeGrafter"/>
</dbReference>
<dbReference type="GO" id="GO:0071333">
    <property type="term" value="P:cellular response to glucose stimulus"/>
    <property type="evidence" value="ECO:0007669"/>
    <property type="project" value="TreeGrafter"/>
</dbReference>
<organism evidence="2">
    <name type="scientific">marine sediment metagenome</name>
    <dbReference type="NCBI Taxonomy" id="412755"/>
    <lineage>
        <taxon>unclassified sequences</taxon>
        <taxon>metagenomes</taxon>
        <taxon>ecological metagenomes</taxon>
    </lineage>
</organism>
<dbReference type="GO" id="GO:0005525">
    <property type="term" value="F:GTP binding"/>
    <property type="evidence" value="ECO:0007669"/>
    <property type="project" value="InterPro"/>
</dbReference>
<dbReference type="GO" id="GO:0005829">
    <property type="term" value="C:cytosol"/>
    <property type="evidence" value="ECO:0007669"/>
    <property type="project" value="TreeGrafter"/>
</dbReference>
<dbReference type="GO" id="GO:0030145">
    <property type="term" value="F:manganese ion binding"/>
    <property type="evidence" value="ECO:0007669"/>
    <property type="project" value="TreeGrafter"/>
</dbReference>
<dbReference type="GO" id="GO:0004613">
    <property type="term" value="F:phosphoenolpyruvate carboxykinase (GTP) activity"/>
    <property type="evidence" value="ECO:0007669"/>
    <property type="project" value="TreeGrafter"/>
</dbReference>
<protein>
    <recommendedName>
        <fullName evidence="1">Phosphoenolpyruvate carboxykinase C-terminal P-loop domain-containing protein</fullName>
    </recommendedName>
</protein>
<dbReference type="GO" id="GO:0006107">
    <property type="term" value="P:oxaloacetate metabolic process"/>
    <property type="evidence" value="ECO:0007669"/>
    <property type="project" value="TreeGrafter"/>
</dbReference>
<comment type="caution">
    <text evidence="2">The sequence shown here is derived from an EMBL/GenBank/DDBJ whole genome shotgun (WGS) entry which is preliminary data.</text>
</comment>
<dbReference type="InterPro" id="IPR035077">
    <property type="entry name" value="PEP_carboxykinase_GTP_C"/>
</dbReference>
<dbReference type="SUPFAM" id="SSF53795">
    <property type="entry name" value="PEP carboxykinase-like"/>
    <property type="match status" value="1"/>
</dbReference>
<dbReference type="AlphaFoldDB" id="X0XB53"/>
<dbReference type="GO" id="GO:0046327">
    <property type="term" value="P:glycerol biosynthetic process from pyruvate"/>
    <property type="evidence" value="ECO:0007669"/>
    <property type="project" value="TreeGrafter"/>
</dbReference>
<dbReference type="EMBL" id="BARS01049411">
    <property type="protein sequence ID" value="GAG32647.1"/>
    <property type="molecule type" value="Genomic_DNA"/>
</dbReference>
<dbReference type="Gene3D" id="3.90.228.20">
    <property type="match status" value="1"/>
</dbReference>
<dbReference type="PANTHER" id="PTHR11561">
    <property type="entry name" value="PHOSPHOENOLPYRUVATE CARBOXYKINASE"/>
    <property type="match status" value="1"/>
</dbReference>
<evidence type="ECO:0000313" key="2">
    <source>
        <dbReference type="EMBL" id="GAG32647.1"/>
    </source>
</evidence>
<proteinExistence type="predicted"/>
<dbReference type="GO" id="GO:0042594">
    <property type="term" value="P:response to starvation"/>
    <property type="evidence" value="ECO:0007669"/>
    <property type="project" value="TreeGrafter"/>
</dbReference>
<gene>
    <name evidence="2" type="ORF">S01H1_73909</name>
</gene>
<dbReference type="InterPro" id="IPR008209">
    <property type="entry name" value="PEP_carboxykinase_GTP"/>
</dbReference>
<reference evidence="2" key="1">
    <citation type="journal article" date="2014" name="Front. Microbiol.">
        <title>High frequency of phylogenetically diverse reductive dehalogenase-homologous genes in deep subseafloor sedimentary metagenomes.</title>
        <authorList>
            <person name="Kawai M."/>
            <person name="Futagami T."/>
            <person name="Toyoda A."/>
            <person name="Takaki Y."/>
            <person name="Nishi S."/>
            <person name="Hori S."/>
            <person name="Arai W."/>
            <person name="Tsubouchi T."/>
            <person name="Morono Y."/>
            <person name="Uchiyama I."/>
            <person name="Ito T."/>
            <person name="Fujiyama A."/>
            <person name="Inagaki F."/>
            <person name="Takami H."/>
        </authorList>
    </citation>
    <scope>NUCLEOTIDE SEQUENCE</scope>
    <source>
        <strain evidence="2">Expedition CK06-06</strain>
    </source>
</reference>
<dbReference type="Pfam" id="PF00821">
    <property type="entry name" value="PEPCK_GTP"/>
    <property type="match status" value="1"/>
</dbReference>
<dbReference type="PANTHER" id="PTHR11561:SF0">
    <property type="entry name" value="PHOSPHOENOLPYRUVATE CARBOXYKINASE [GTP]-RELATED"/>
    <property type="match status" value="1"/>
</dbReference>
<feature type="domain" description="Phosphoenolpyruvate carboxykinase C-terminal P-loop" evidence="1">
    <location>
        <begin position="1"/>
        <end position="236"/>
    </location>
</feature>
<feature type="non-terminal residue" evidence="2">
    <location>
        <position position="241"/>
    </location>
</feature>